<dbReference type="KEGG" id="aas:Aasi_1110"/>
<dbReference type="HOGENOM" id="CLU_2662983_0_0_10"/>
<feature type="compositionally biased region" description="Basic and acidic residues" evidence="1">
    <location>
        <begin position="55"/>
        <end position="65"/>
    </location>
</feature>
<keyword evidence="3" id="KW-1185">Reference proteome</keyword>
<organism evidence="2 3">
    <name type="scientific">Amoebophilus asiaticus (strain 5a2)</name>
    <dbReference type="NCBI Taxonomy" id="452471"/>
    <lineage>
        <taxon>Bacteria</taxon>
        <taxon>Pseudomonadati</taxon>
        <taxon>Bacteroidota</taxon>
        <taxon>Cytophagia</taxon>
        <taxon>Cytophagales</taxon>
        <taxon>Amoebophilaceae</taxon>
        <taxon>Candidatus Amoebophilus</taxon>
    </lineage>
</organism>
<protein>
    <submittedName>
        <fullName evidence="2">Uncharacterized protein</fullName>
    </submittedName>
</protein>
<gene>
    <name evidence="2" type="ordered locus">Aasi_1110</name>
</gene>
<sequence length="75" mass="8170">MAVSTTTTASILSIDVQALSGKKNKCKDGKDKPPASQKRRRKSASTTNIQQVGSEKGKEKKGTDEDKIDDEIYID</sequence>
<accession>B3ETA0</accession>
<dbReference type="Proteomes" id="UP000001227">
    <property type="component" value="Chromosome"/>
</dbReference>
<dbReference type="AlphaFoldDB" id="B3ETA0"/>
<name>B3ETA0_AMOA5</name>
<evidence type="ECO:0000313" key="2">
    <source>
        <dbReference type="EMBL" id="ACE06452.1"/>
    </source>
</evidence>
<dbReference type="STRING" id="452471.Aasi_1110"/>
<feature type="region of interest" description="Disordered" evidence="1">
    <location>
        <begin position="20"/>
        <end position="75"/>
    </location>
</feature>
<evidence type="ECO:0000256" key="1">
    <source>
        <dbReference type="SAM" id="MobiDB-lite"/>
    </source>
</evidence>
<dbReference type="EMBL" id="CP001102">
    <property type="protein sequence ID" value="ACE06452.1"/>
    <property type="molecule type" value="Genomic_DNA"/>
</dbReference>
<feature type="compositionally biased region" description="Polar residues" evidence="1">
    <location>
        <begin position="44"/>
        <end position="53"/>
    </location>
</feature>
<reference evidence="2 3" key="1">
    <citation type="journal article" date="2010" name="J. Bacteriol.">
        <title>The genome of the amoeba symbiont 'Candidatus Amoebophilus asiaticus' reveals common mechanisms for host cell interaction among amoeba-associated bacteria.</title>
        <authorList>
            <person name="Schmitz-Esser S."/>
            <person name="Tischler P."/>
            <person name="Arnold R."/>
            <person name="Montanaro J."/>
            <person name="Wagner M."/>
            <person name="Rattei T."/>
            <person name="Horn M."/>
        </authorList>
    </citation>
    <scope>NUCLEOTIDE SEQUENCE [LARGE SCALE GENOMIC DNA]</scope>
    <source>
        <strain evidence="2 3">5a2</strain>
    </source>
</reference>
<feature type="compositionally biased region" description="Acidic residues" evidence="1">
    <location>
        <begin position="66"/>
        <end position="75"/>
    </location>
</feature>
<proteinExistence type="predicted"/>
<evidence type="ECO:0000313" key="3">
    <source>
        <dbReference type="Proteomes" id="UP000001227"/>
    </source>
</evidence>